<accession>A0AB39ATE5</accession>
<reference evidence="2" key="1">
    <citation type="submission" date="2024-07" db="EMBL/GenBank/DDBJ databases">
        <authorList>
            <person name="Jiang Y."/>
            <person name="Qin Q."/>
        </authorList>
    </citation>
    <scope>NUCLEOTIDE SEQUENCE</scope>
    <source>
        <strain evidence="2">SD03</strain>
    </source>
</reference>
<sequence>MIVEYIKTKKQDARGTAPILVKYICNIENANTGKSHDTVKFIGTSSSLCVPNPFYSFISSSKFDASKMEVDCSAIIEEFEKAESKNRRVKHPYLHIVISLRENETLTSSKWHELIKDYVNKMGYTDHHWFACSHSNTINQHVHIMLCCISNTPPYKKLKDGQNYKKSALVRQELEEKYSLEHDNNPYIGDLCNKVNNPTIKTKIHEVRSVIDRVIVNSKAEQLSLPEFIKALINKGVGCHVQLQKGEVKGLSFSIGGNSFRASKMGLGYKFKDLQQKGIFYNKDEHWGAVEDSNELEIKVTDLISNGFKPAGMELSEPNQHYVLIPSPEVKKNPLDKSNHSYQFFKLWIPVSTHGKTKQQIESEIMQMKMIRLLLKVYFQWLYSINKSKQEQNGVRFKNSNYGISKGINLSSEQLGNIVKVPNNFKMLKLHDCLLISKKEFLRLKSKDKRKISKPPSQFAMDISMF</sequence>
<evidence type="ECO:0000259" key="1">
    <source>
        <dbReference type="Pfam" id="PF03432"/>
    </source>
</evidence>
<dbReference type="EMBL" id="CP162514">
    <property type="protein sequence ID" value="XDH88823.1"/>
    <property type="molecule type" value="Genomic_DNA"/>
</dbReference>
<gene>
    <name evidence="2" type="ORF">ABZP26_06525</name>
</gene>
<proteinExistence type="predicted"/>
<feature type="domain" description="MobA/VirD2-like nuclease" evidence="1">
    <location>
        <begin position="66"/>
        <end position="180"/>
    </location>
</feature>
<organism evidence="2">
    <name type="scientific">Pseudoalteromonas sp. SD03</name>
    <dbReference type="NCBI Taxonomy" id="3231719"/>
    <lineage>
        <taxon>Bacteria</taxon>
        <taxon>Pseudomonadati</taxon>
        <taxon>Pseudomonadota</taxon>
        <taxon>Gammaproteobacteria</taxon>
        <taxon>Alteromonadales</taxon>
        <taxon>Pseudoalteromonadaceae</taxon>
        <taxon>Pseudoalteromonas</taxon>
    </lineage>
</organism>
<evidence type="ECO:0000313" key="2">
    <source>
        <dbReference type="EMBL" id="XDH88823.1"/>
    </source>
</evidence>
<protein>
    <submittedName>
        <fullName evidence="2">Relaxase/mobilization nuclease domain-containing protein</fullName>
    </submittedName>
</protein>
<name>A0AB39ATE5_9GAMM</name>
<dbReference type="AlphaFoldDB" id="A0AB39ATE5"/>
<dbReference type="RefSeq" id="WP_368485510.1">
    <property type="nucleotide sequence ID" value="NZ_CP162514.1"/>
</dbReference>
<dbReference type="Pfam" id="PF03432">
    <property type="entry name" value="Relaxase"/>
    <property type="match status" value="1"/>
</dbReference>
<dbReference type="InterPro" id="IPR005094">
    <property type="entry name" value="Endonuclease_MobA/VirD2"/>
</dbReference>